<evidence type="ECO:0008006" key="3">
    <source>
        <dbReference type="Google" id="ProtNLM"/>
    </source>
</evidence>
<dbReference type="EMBL" id="JAUSVM010000001">
    <property type="protein sequence ID" value="MDQ0424260.1"/>
    <property type="molecule type" value="Genomic_DNA"/>
</dbReference>
<evidence type="ECO:0000313" key="1">
    <source>
        <dbReference type="EMBL" id="MDQ0424260.1"/>
    </source>
</evidence>
<comment type="caution">
    <text evidence="1">The sequence shown here is derived from an EMBL/GenBank/DDBJ whole genome shotgun (WGS) entry which is preliminary data.</text>
</comment>
<proteinExistence type="predicted"/>
<organism evidence="1 2">
    <name type="scientific">Cellulomonas iranensis</name>
    <dbReference type="NCBI Taxonomy" id="76862"/>
    <lineage>
        <taxon>Bacteria</taxon>
        <taxon>Bacillati</taxon>
        <taxon>Actinomycetota</taxon>
        <taxon>Actinomycetes</taxon>
        <taxon>Micrococcales</taxon>
        <taxon>Cellulomonadaceae</taxon>
        <taxon>Cellulomonas</taxon>
    </lineage>
</organism>
<sequence>MGLLTDYFRAADQDAARALGSREDAGPLTPVPGAGPGTATVDGVEAKGIEPVVVLGSLISAITGEDHDEDPALVWPDEESAAASDGPWVVELPASTRDALASLDDERAPGVAERWATAEELAGATGDDLHPFVTDLTALARRAVAADEQLYCWMSL</sequence>
<keyword evidence="2" id="KW-1185">Reference proteome</keyword>
<reference evidence="1 2" key="1">
    <citation type="submission" date="2023-07" db="EMBL/GenBank/DDBJ databases">
        <title>Sequencing the genomes of 1000 actinobacteria strains.</title>
        <authorList>
            <person name="Klenk H.-P."/>
        </authorList>
    </citation>
    <scope>NUCLEOTIDE SEQUENCE [LARGE SCALE GENOMIC DNA]</scope>
    <source>
        <strain evidence="1 2">DSM 14785</strain>
    </source>
</reference>
<dbReference type="RefSeq" id="WP_070320761.1">
    <property type="nucleotide sequence ID" value="NZ_CP194061.1"/>
</dbReference>
<evidence type="ECO:0000313" key="2">
    <source>
        <dbReference type="Proteomes" id="UP001240250"/>
    </source>
</evidence>
<accession>A0ABU0GFX1</accession>
<protein>
    <recommendedName>
        <fullName evidence="3">DUF1877 domain-containing protein</fullName>
    </recommendedName>
</protein>
<dbReference type="Proteomes" id="UP001240250">
    <property type="component" value="Unassembled WGS sequence"/>
</dbReference>
<gene>
    <name evidence="1" type="ORF">JO380_000641</name>
</gene>
<name>A0ABU0GFX1_9CELL</name>